<dbReference type="GO" id="GO:0015074">
    <property type="term" value="P:DNA integration"/>
    <property type="evidence" value="ECO:0007669"/>
    <property type="project" value="InterPro"/>
</dbReference>
<dbReference type="SUPFAM" id="SSF53098">
    <property type="entry name" value="Ribonuclease H-like"/>
    <property type="match status" value="1"/>
</dbReference>
<name>A0A3N0BR00_9SPHI</name>
<dbReference type="InterPro" id="IPR050900">
    <property type="entry name" value="Transposase_IS3/IS150/IS904"/>
</dbReference>
<proteinExistence type="predicted"/>
<comment type="caution">
    <text evidence="2">The sequence shown here is derived from an EMBL/GenBank/DDBJ whole genome shotgun (WGS) entry which is preliminary data.</text>
</comment>
<sequence>MEISVLRSSHPEMGGRKLYEMLRPFFMEHGIKMGRDSVFELLAANGLQVKRRSRKYITTYSGHWLRKWPNIIREVEVVRVNQLWVSDITYWKVCGQYLYISFVTDAYSRKIVGYHVAGTLETVETLKALEMALKKLKAGTHQLIHHSDRGVQYCSGNYVAHLQKNGIGISMTENGDPLENAMAERINGIIKGEYLRHLKTDNIRQAKGNLRKAVELYNGQRPHLSLGMKTPNQVHEKNLNTKRLWKNYYNKKCKVVDMFNETN</sequence>
<dbReference type="InterPro" id="IPR036397">
    <property type="entry name" value="RNaseH_sf"/>
</dbReference>
<dbReference type="Gene3D" id="3.30.420.10">
    <property type="entry name" value="Ribonuclease H-like superfamily/Ribonuclease H"/>
    <property type="match status" value="1"/>
</dbReference>
<dbReference type="Proteomes" id="UP000274046">
    <property type="component" value="Unassembled WGS sequence"/>
</dbReference>
<feature type="domain" description="Integrase catalytic" evidence="1">
    <location>
        <begin position="65"/>
        <end position="239"/>
    </location>
</feature>
<organism evidence="2 3">
    <name type="scientific">Pedobacter jejuensis</name>
    <dbReference type="NCBI Taxonomy" id="1268550"/>
    <lineage>
        <taxon>Bacteria</taxon>
        <taxon>Pseudomonadati</taxon>
        <taxon>Bacteroidota</taxon>
        <taxon>Sphingobacteriia</taxon>
        <taxon>Sphingobacteriales</taxon>
        <taxon>Sphingobacteriaceae</taxon>
        <taxon>Pedobacter</taxon>
    </lineage>
</organism>
<reference evidence="2 3" key="1">
    <citation type="submission" date="2018-10" db="EMBL/GenBank/DDBJ databases">
        <title>Genome sequencing of Pedobacter jejuensis TNB23.</title>
        <authorList>
            <person name="Cho Y.-J."/>
            <person name="Cho A."/>
            <person name="Kim O.-S."/>
        </authorList>
    </citation>
    <scope>NUCLEOTIDE SEQUENCE [LARGE SCALE GENOMIC DNA]</scope>
    <source>
        <strain evidence="2 3">TNB23</strain>
    </source>
</reference>
<evidence type="ECO:0000259" key="1">
    <source>
        <dbReference type="PROSITE" id="PS50994"/>
    </source>
</evidence>
<dbReference type="GO" id="GO:0003676">
    <property type="term" value="F:nucleic acid binding"/>
    <property type="evidence" value="ECO:0007669"/>
    <property type="project" value="InterPro"/>
</dbReference>
<protein>
    <submittedName>
        <fullName evidence="2">IS3 family transposase</fullName>
    </submittedName>
</protein>
<dbReference type="InterPro" id="IPR048020">
    <property type="entry name" value="Transpos_IS3"/>
</dbReference>
<dbReference type="Pfam" id="PF00665">
    <property type="entry name" value="rve"/>
    <property type="match status" value="1"/>
</dbReference>
<dbReference type="PANTHER" id="PTHR46889:SF5">
    <property type="entry name" value="INTEGRASE PROTEIN"/>
    <property type="match status" value="1"/>
</dbReference>
<gene>
    <name evidence="2" type="ORF">D7004_14360</name>
</gene>
<dbReference type="PROSITE" id="PS50994">
    <property type="entry name" value="INTEGRASE"/>
    <property type="match status" value="1"/>
</dbReference>
<evidence type="ECO:0000313" key="2">
    <source>
        <dbReference type="EMBL" id="RNL51474.1"/>
    </source>
</evidence>
<keyword evidence="3" id="KW-1185">Reference proteome</keyword>
<dbReference type="NCBIfam" id="NF033516">
    <property type="entry name" value="transpos_IS3"/>
    <property type="match status" value="1"/>
</dbReference>
<dbReference type="InterPro" id="IPR012337">
    <property type="entry name" value="RNaseH-like_sf"/>
</dbReference>
<dbReference type="PANTHER" id="PTHR46889">
    <property type="entry name" value="TRANSPOSASE INSF FOR INSERTION SEQUENCE IS3B-RELATED"/>
    <property type="match status" value="1"/>
</dbReference>
<dbReference type="InterPro" id="IPR001584">
    <property type="entry name" value="Integrase_cat-core"/>
</dbReference>
<accession>A0A3N0BR00</accession>
<evidence type="ECO:0000313" key="3">
    <source>
        <dbReference type="Proteomes" id="UP000274046"/>
    </source>
</evidence>
<dbReference type="EMBL" id="RBEE01000038">
    <property type="protein sequence ID" value="RNL51474.1"/>
    <property type="molecule type" value="Genomic_DNA"/>
</dbReference>
<dbReference type="AlphaFoldDB" id="A0A3N0BR00"/>